<reference evidence="1" key="1">
    <citation type="journal article" date="2023" name="Mol. Biol. Evol.">
        <title>Third-Generation Sequencing Reveals the Adaptive Role of the Epigenome in Three Deep-Sea Polychaetes.</title>
        <authorList>
            <person name="Perez M."/>
            <person name="Aroh O."/>
            <person name="Sun Y."/>
            <person name="Lan Y."/>
            <person name="Juniper S.K."/>
            <person name="Young C.R."/>
            <person name="Angers B."/>
            <person name="Qian P.Y."/>
        </authorList>
    </citation>
    <scope>NUCLEOTIDE SEQUENCE</scope>
    <source>
        <strain evidence="1">P08H-3</strain>
    </source>
</reference>
<dbReference type="AlphaFoldDB" id="A0AAD9NJ79"/>
<dbReference type="EMBL" id="JAODUP010000003">
    <property type="protein sequence ID" value="KAK2170306.1"/>
    <property type="molecule type" value="Genomic_DNA"/>
</dbReference>
<comment type="caution">
    <text evidence="1">The sequence shown here is derived from an EMBL/GenBank/DDBJ whole genome shotgun (WGS) entry which is preliminary data.</text>
</comment>
<evidence type="ECO:0000313" key="1">
    <source>
        <dbReference type="EMBL" id="KAK2170306.1"/>
    </source>
</evidence>
<evidence type="ECO:0000313" key="2">
    <source>
        <dbReference type="Proteomes" id="UP001208570"/>
    </source>
</evidence>
<accession>A0AAD9NJ79</accession>
<name>A0AAD9NJ79_9ANNE</name>
<keyword evidence="2" id="KW-1185">Reference proteome</keyword>
<proteinExistence type="predicted"/>
<gene>
    <name evidence="1" type="ORF">LSH36_3g08005</name>
</gene>
<organism evidence="1 2">
    <name type="scientific">Paralvinella palmiformis</name>
    <dbReference type="NCBI Taxonomy" id="53620"/>
    <lineage>
        <taxon>Eukaryota</taxon>
        <taxon>Metazoa</taxon>
        <taxon>Spiralia</taxon>
        <taxon>Lophotrochozoa</taxon>
        <taxon>Annelida</taxon>
        <taxon>Polychaeta</taxon>
        <taxon>Sedentaria</taxon>
        <taxon>Canalipalpata</taxon>
        <taxon>Terebellida</taxon>
        <taxon>Terebelliformia</taxon>
        <taxon>Alvinellidae</taxon>
        <taxon>Paralvinella</taxon>
    </lineage>
</organism>
<sequence length="33" mass="3860">MVDKQIISLYQEEKTEDLKVLLKDVTSKEVSLH</sequence>
<protein>
    <submittedName>
        <fullName evidence="1">Uncharacterized protein</fullName>
    </submittedName>
</protein>
<dbReference type="Proteomes" id="UP001208570">
    <property type="component" value="Unassembled WGS sequence"/>
</dbReference>